<gene>
    <name evidence="1" type="ORF">Mgra_00005911</name>
</gene>
<comment type="caution">
    <text evidence="1">The sequence shown here is derived from an EMBL/GenBank/DDBJ whole genome shotgun (WGS) entry which is preliminary data.</text>
</comment>
<name>A0A8S9ZN69_9BILA</name>
<dbReference type="EMBL" id="JABEBT010000053">
    <property type="protein sequence ID" value="KAF7634662.1"/>
    <property type="molecule type" value="Genomic_DNA"/>
</dbReference>
<keyword evidence="2" id="KW-1185">Reference proteome</keyword>
<proteinExistence type="predicted"/>
<evidence type="ECO:0000313" key="1">
    <source>
        <dbReference type="EMBL" id="KAF7634662.1"/>
    </source>
</evidence>
<reference evidence="1" key="1">
    <citation type="journal article" date="2020" name="Ecol. Evol.">
        <title>Genome structure and content of the rice root-knot nematode (Meloidogyne graminicola).</title>
        <authorList>
            <person name="Phan N.T."/>
            <person name="Danchin E.G.J."/>
            <person name="Klopp C."/>
            <person name="Perfus-Barbeoch L."/>
            <person name="Kozlowski D.K."/>
            <person name="Koutsovoulos G.D."/>
            <person name="Lopez-Roques C."/>
            <person name="Bouchez O."/>
            <person name="Zahm M."/>
            <person name="Besnard G."/>
            <person name="Bellafiore S."/>
        </authorList>
    </citation>
    <scope>NUCLEOTIDE SEQUENCE</scope>
    <source>
        <strain evidence="1">VN-18</strain>
    </source>
</reference>
<organism evidence="1 2">
    <name type="scientific">Meloidogyne graminicola</name>
    <dbReference type="NCBI Taxonomy" id="189291"/>
    <lineage>
        <taxon>Eukaryota</taxon>
        <taxon>Metazoa</taxon>
        <taxon>Ecdysozoa</taxon>
        <taxon>Nematoda</taxon>
        <taxon>Chromadorea</taxon>
        <taxon>Rhabditida</taxon>
        <taxon>Tylenchina</taxon>
        <taxon>Tylenchomorpha</taxon>
        <taxon>Tylenchoidea</taxon>
        <taxon>Meloidogynidae</taxon>
        <taxon>Meloidogyninae</taxon>
        <taxon>Meloidogyne</taxon>
    </lineage>
</organism>
<dbReference type="Proteomes" id="UP000605970">
    <property type="component" value="Unassembled WGS sequence"/>
</dbReference>
<protein>
    <submittedName>
        <fullName evidence="1">G_PROTEIN_RECEP_F1_2 domain-containing protein</fullName>
    </submittedName>
</protein>
<sequence>MIQEILTTTTMTTIINHIQMETVQQLPTTPIAHQNRCLTEEQMQMHEDELKVLYEIKKK</sequence>
<accession>A0A8S9ZN69</accession>
<evidence type="ECO:0000313" key="2">
    <source>
        <dbReference type="Proteomes" id="UP000605970"/>
    </source>
</evidence>
<dbReference type="AlphaFoldDB" id="A0A8S9ZN69"/>